<organism evidence="6 7">
    <name type="scientific">Nannocystis exedens</name>
    <dbReference type="NCBI Taxonomy" id="54"/>
    <lineage>
        <taxon>Bacteria</taxon>
        <taxon>Pseudomonadati</taxon>
        <taxon>Myxococcota</taxon>
        <taxon>Polyangia</taxon>
        <taxon>Nannocystales</taxon>
        <taxon>Nannocystaceae</taxon>
        <taxon>Nannocystis</taxon>
    </lineage>
</organism>
<dbReference type="AlphaFoldDB" id="A0A1I2GGP7"/>
<proteinExistence type="inferred from homology"/>
<name>A0A1I2GGP7_9BACT</name>
<keyword evidence="3 6" id="KW-0238">DNA-binding</keyword>
<dbReference type="Proteomes" id="UP000199400">
    <property type="component" value="Unassembled WGS sequence"/>
</dbReference>
<keyword evidence="7" id="KW-1185">Reference proteome</keyword>
<evidence type="ECO:0000256" key="1">
    <source>
        <dbReference type="ARBA" id="ARBA00009437"/>
    </source>
</evidence>
<keyword evidence="4" id="KW-0804">Transcription</keyword>
<dbReference type="OrthoDB" id="5416547at2"/>
<dbReference type="SUPFAM" id="SSF46785">
    <property type="entry name" value="Winged helix' DNA-binding domain"/>
    <property type="match status" value="1"/>
</dbReference>
<dbReference type="STRING" id="54.SAMN02745121_07275"/>
<dbReference type="GO" id="GO:0003700">
    <property type="term" value="F:DNA-binding transcription factor activity"/>
    <property type="evidence" value="ECO:0007669"/>
    <property type="project" value="InterPro"/>
</dbReference>
<dbReference type="RefSeq" id="WP_096328120.1">
    <property type="nucleotide sequence ID" value="NZ_FOMX01000032.1"/>
</dbReference>
<evidence type="ECO:0000256" key="4">
    <source>
        <dbReference type="ARBA" id="ARBA00023163"/>
    </source>
</evidence>
<dbReference type="Pfam" id="PF00126">
    <property type="entry name" value="HTH_1"/>
    <property type="match status" value="1"/>
</dbReference>
<dbReference type="InterPro" id="IPR000847">
    <property type="entry name" value="LysR_HTH_N"/>
</dbReference>
<dbReference type="CDD" id="cd08472">
    <property type="entry name" value="PBP2_CrgA_like_3"/>
    <property type="match status" value="1"/>
</dbReference>
<accession>A0A1I2GGP7</accession>
<dbReference type="Pfam" id="PF03466">
    <property type="entry name" value="LysR_substrate"/>
    <property type="match status" value="1"/>
</dbReference>
<gene>
    <name evidence="6" type="ORF">SAMN02745121_07275</name>
</gene>
<dbReference type="InterPro" id="IPR036388">
    <property type="entry name" value="WH-like_DNA-bd_sf"/>
</dbReference>
<comment type="similarity">
    <text evidence="1">Belongs to the LysR transcriptional regulatory family.</text>
</comment>
<dbReference type="Gene3D" id="3.40.190.290">
    <property type="match status" value="1"/>
</dbReference>
<keyword evidence="2" id="KW-0805">Transcription regulation</keyword>
<dbReference type="Gene3D" id="1.10.10.10">
    <property type="entry name" value="Winged helix-like DNA-binding domain superfamily/Winged helix DNA-binding domain"/>
    <property type="match status" value="1"/>
</dbReference>
<evidence type="ECO:0000256" key="3">
    <source>
        <dbReference type="ARBA" id="ARBA00023125"/>
    </source>
</evidence>
<protein>
    <submittedName>
        <fullName evidence="6">DNA-binding transcriptional regulator, LysR family</fullName>
    </submittedName>
</protein>
<sequence>MDQLLAIKVFARVVEAGTFTRAADSLQMPKATVTKLIQSLEAHLQVKLLLRTTRRVTVTPDGAAYYERTSRLMSELSELDASLRGAQASPRGRLRIDTGGAIASGILLPALPEFRARYPDLHIDLGVTDRIVDLIGENVDCALRGVAEDSTLISRKIGTVGWTTCASPGYLRRRGKVQHPRDLEAKHALVGYASARTSRTQSLVFTRGEETVTIDRRPEVTVNEHNAHVAAALAGLGVVQTLDFSVRPHITRRALVPVLGDWPRAPQPIYVVYPPSKHPSAKLRVFVDWVAALMAKVR</sequence>
<dbReference type="InterPro" id="IPR036390">
    <property type="entry name" value="WH_DNA-bd_sf"/>
</dbReference>
<dbReference type="EMBL" id="FOMX01000032">
    <property type="protein sequence ID" value="SFF16373.1"/>
    <property type="molecule type" value="Genomic_DNA"/>
</dbReference>
<dbReference type="PROSITE" id="PS50931">
    <property type="entry name" value="HTH_LYSR"/>
    <property type="match status" value="1"/>
</dbReference>
<dbReference type="FunFam" id="1.10.10.10:FF:000001">
    <property type="entry name" value="LysR family transcriptional regulator"/>
    <property type="match status" value="1"/>
</dbReference>
<dbReference type="GO" id="GO:0043565">
    <property type="term" value="F:sequence-specific DNA binding"/>
    <property type="evidence" value="ECO:0007669"/>
    <property type="project" value="TreeGrafter"/>
</dbReference>
<evidence type="ECO:0000256" key="2">
    <source>
        <dbReference type="ARBA" id="ARBA00023015"/>
    </source>
</evidence>
<dbReference type="PANTHER" id="PTHR30537">
    <property type="entry name" value="HTH-TYPE TRANSCRIPTIONAL REGULATOR"/>
    <property type="match status" value="1"/>
</dbReference>
<evidence type="ECO:0000313" key="7">
    <source>
        <dbReference type="Proteomes" id="UP000199400"/>
    </source>
</evidence>
<dbReference type="InterPro" id="IPR058163">
    <property type="entry name" value="LysR-type_TF_proteobact-type"/>
</dbReference>
<feature type="domain" description="HTH lysR-type" evidence="5">
    <location>
        <begin position="1"/>
        <end position="59"/>
    </location>
</feature>
<dbReference type="SUPFAM" id="SSF53850">
    <property type="entry name" value="Periplasmic binding protein-like II"/>
    <property type="match status" value="1"/>
</dbReference>
<dbReference type="PANTHER" id="PTHR30537:SF17">
    <property type="entry name" value="LYSR-FAMILY REGULATORY PROTEIN"/>
    <property type="match status" value="1"/>
</dbReference>
<dbReference type="GO" id="GO:0006351">
    <property type="term" value="P:DNA-templated transcription"/>
    <property type="evidence" value="ECO:0007669"/>
    <property type="project" value="TreeGrafter"/>
</dbReference>
<evidence type="ECO:0000259" key="5">
    <source>
        <dbReference type="PROSITE" id="PS50931"/>
    </source>
</evidence>
<evidence type="ECO:0000313" key="6">
    <source>
        <dbReference type="EMBL" id="SFF16373.1"/>
    </source>
</evidence>
<reference evidence="7" key="1">
    <citation type="submission" date="2016-10" db="EMBL/GenBank/DDBJ databases">
        <authorList>
            <person name="Varghese N."/>
            <person name="Submissions S."/>
        </authorList>
    </citation>
    <scope>NUCLEOTIDE SEQUENCE [LARGE SCALE GENOMIC DNA]</scope>
    <source>
        <strain evidence="7">ATCC 25963</strain>
    </source>
</reference>
<dbReference type="InterPro" id="IPR005119">
    <property type="entry name" value="LysR_subst-bd"/>
</dbReference>